<comment type="cofactor">
    <cofactor evidence="1 9">
        <name>heme</name>
        <dbReference type="ChEBI" id="CHEBI:30413"/>
    </cofactor>
</comment>
<evidence type="ECO:0000256" key="5">
    <source>
        <dbReference type="ARBA" id="ARBA00022723"/>
    </source>
</evidence>
<dbReference type="Pfam" id="PF00067">
    <property type="entry name" value="p450"/>
    <property type="match status" value="1"/>
</dbReference>
<comment type="pathway">
    <text evidence="2">Secondary metabolite biosynthesis.</text>
</comment>
<dbReference type="PRINTS" id="PR00463">
    <property type="entry name" value="EP450I"/>
</dbReference>
<evidence type="ECO:0000256" key="8">
    <source>
        <dbReference type="ARBA" id="ARBA00023033"/>
    </source>
</evidence>
<keyword evidence="4 9" id="KW-0349">Heme</keyword>
<dbReference type="GO" id="GO:0005506">
    <property type="term" value="F:iron ion binding"/>
    <property type="evidence" value="ECO:0007669"/>
    <property type="project" value="InterPro"/>
</dbReference>
<keyword evidence="7 9" id="KW-0408">Iron</keyword>
<dbReference type="EMBL" id="JADNYJ010000007">
    <property type="protein sequence ID" value="KAF8910211.1"/>
    <property type="molecule type" value="Genomic_DNA"/>
</dbReference>
<dbReference type="InterPro" id="IPR050364">
    <property type="entry name" value="Cytochrome_P450_fung"/>
</dbReference>
<dbReference type="OrthoDB" id="2789670at2759"/>
<dbReference type="PROSITE" id="PS00086">
    <property type="entry name" value="CYTOCHROME_P450"/>
    <property type="match status" value="1"/>
</dbReference>
<proteinExistence type="inferred from homology"/>
<accession>A0A9P5NY29</accession>
<evidence type="ECO:0000256" key="2">
    <source>
        <dbReference type="ARBA" id="ARBA00005179"/>
    </source>
</evidence>
<protein>
    <submittedName>
        <fullName evidence="11">Cytochrome P450</fullName>
    </submittedName>
</protein>
<organism evidence="11 12">
    <name type="scientific">Gymnopilus junonius</name>
    <name type="common">Spectacular rustgill mushroom</name>
    <name type="synonym">Gymnopilus spectabilis subsp. junonius</name>
    <dbReference type="NCBI Taxonomy" id="109634"/>
    <lineage>
        <taxon>Eukaryota</taxon>
        <taxon>Fungi</taxon>
        <taxon>Dikarya</taxon>
        <taxon>Basidiomycota</taxon>
        <taxon>Agaricomycotina</taxon>
        <taxon>Agaricomycetes</taxon>
        <taxon>Agaricomycetidae</taxon>
        <taxon>Agaricales</taxon>
        <taxon>Agaricineae</taxon>
        <taxon>Hymenogastraceae</taxon>
        <taxon>Gymnopilus</taxon>
    </lineage>
</organism>
<comment type="similarity">
    <text evidence="3 10">Belongs to the cytochrome P450 family.</text>
</comment>
<evidence type="ECO:0000256" key="6">
    <source>
        <dbReference type="ARBA" id="ARBA00023002"/>
    </source>
</evidence>
<evidence type="ECO:0000256" key="9">
    <source>
        <dbReference type="PIRSR" id="PIRSR602401-1"/>
    </source>
</evidence>
<dbReference type="AlphaFoldDB" id="A0A9P5NY29"/>
<name>A0A9P5NY29_GYMJU</name>
<evidence type="ECO:0000313" key="11">
    <source>
        <dbReference type="EMBL" id="KAF8910211.1"/>
    </source>
</evidence>
<gene>
    <name evidence="11" type="ORF">CPB84DRAFT_1812884</name>
</gene>
<dbReference type="PANTHER" id="PTHR46300">
    <property type="entry name" value="P450, PUTATIVE (EUROFUNG)-RELATED-RELATED"/>
    <property type="match status" value="1"/>
</dbReference>
<reference evidence="11" key="1">
    <citation type="submission" date="2020-11" db="EMBL/GenBank/DDBJ databases">
        <authorList>
            <consortium name="DOE Joint Genome Institute"/>
            <person name="Ahrendt S."/>
            <person name="Riley R."/>
            <person name="Andreopoulos W."/>
            <person name="LaButti K."/>
            <person name="Pangilinan J."/>
            <person name="Ruiz-duenas F.J."/>
            <person name="Barrasa J.M."/>
            <person name="Sanchez-Garcia M."/>
            <person name="Camarero S."/>
            <person name="Miyauchi S."/>
            <person name="Serrano A."/>
            <person name="Linde D."/>
            <person name="Babiker R."/>
            <person name="Drula E."/>
            <person name="Ayuso-Fernandez I."/>
            <person name="Pacheco R."/>
            <person name="Padilla G."/>
            <person name="Ferreira P."/>
            <person name="Barriuso J."/>
            <person name="Kellner H."/>
            <person name="Castanera R."/>
            <person name="Alfaro M."/>
            <person name="Ramirez L."/>
            <person name="Pisabarro A.G."/>
            <person name="Kuo A."/>
            <person name="Tritt A."/>
            <person name="Lipzen A."/>
            <person name="He G."/>
            <person name="Yan M."/>
            <person name="Ng V."/>
            <person name="Cullen D."/>
            <person name="Martin F."/>
            <person name="Rosso M.-N."/>
            <person name="Henrissat B."/>
            <person name="Hibbett D."/>
            <person name="Martinez A.T."/>
            <person name="Grigoriev I.V."/>
        </authorList>
    </citation>
    <scope>NUCLEOTIDE SEQUENCE</scope>
    <source>
        <strain evidence="11">AH 44721</strain>
    </source>
</reference>
<keyword evidence="6 10" id="KW-0560">Oxidoreductase</keyword>
<sequence length="483" mass="54790">MLLLYFGNRVHRSLPYPPGPRKLPLLGNLLDFPLSFSWETYARWSKDHNSDIIHLRAAGRDFIVLNSLTAATDLLDKKSVIYSGSMGWNWVFSAMPYGERWKQRRRLFQQYFSNRNVASYRIKELKFVRKALCRLLDHPNDLFGIIRHSIGGVAISLAYGLKIRDSNDLFINLAERALQTALEATLPGAFLVDFIPWLKYVPEWMPGAGFQKKARMWKKLQEEMHELPYSEAVKNLASGTADPSLTSNSLEKLDDSLNVEHQEEIIKDTAGIVFAAGTDTTMAAMQTFFAAMLCYPEVQKNAQAELDRVLEGRMPEFDDEPNLPYLSVVIKEVMRWKPVVPLGVPHQVTDDDVYEGYHIPKGAFVIANAWAMLQNEEDYPDPSSFKPERFLTPDGQLNPAVRDPNLMAFGFGRRICPGSNVALSLLWIWIASFLTTFDISNPLDDDGVPVDPSINHPLPFKCTIKPRSKASEELIRSQVHTDI</sequence>
<dbReference type="PRINTS" id="PR00385">
    <property type="entry name" value="P450"/>
</dbReference>
<keyword evidence="12" id="KW-1185">Reference proteome</keyword>
<feature type="binding site" description="axial binding residue" evidence="9">
    <location>
        <position position="416"/>
    </location>
    <ligand>
        <name>heme</name>
        <dbReference type="ChEBI" id="CHEBI:30413"/>
    </ligand>
    <ligandPart>
        <name>Fe</name>
        <dbReference type="ChEBI" id="CHEBI:18248"/>
    </ligandPart>
</feature>
<evidence type="ECO:0000256" key="4">
    <source>
        <dbReference type="ARBA" id="ARBA00022617"/>
    </source>
</evidence>
<dbReference type="Gene3D" id="1.10.630.10">
    <property type="entry name" value="Cytochrome P450"/>
    <property type="match status" value="1"/>
</dbReference>
<dbReference type="PANTHER" id="PTHR46300:SF7">
    <property type="entry name" value="P450, PUTATIVE (EUROFUNG)-RELATED"/>
    <property type="match status" value="1"/>
</dbReference>
<dbReference type="GO" id="GO:0016705">
    <property type="term" value="F:oxidoreductase activity, acting on paired donors, with incorporation or reduction of molecular oxygen"/>
    <property type="evidence" value="ECO:0007669"/>
    <property type="project" value="InterPro"/>
</dbReference>
<keyword evidence="5 9" id="KW-0479">Metal-binding</keyword>
<dbReference type="InterPro" id="IPR001128">
    <property type="entry name" value="Cyt_P450"/>
</dbReference>
<evidence type="ECO:0000256" key="1">
    <source>
        <dbReference type="ARBA" id="ARBA00001971"/>
    </source>
</evidence>
<evidence type="ECO:0000256" key="10">
    <source>
        <dbReference type="RuleBase" id="RU000461"/>
    </source>
</evidence>
<dbReference type="Proteomes" id="UP000724874">
    <property type="component" value="Unassembled WGS sequence"/>
</dbReference>
<evidence type="ECO:0000256" key="7">
    <source>
        <dbReference type="ARBA" id="ARBA00023004"/>
    </source>
</evidence>
<dbReference type="SUPFAM" id="SSF48264">
    <property type="entry name" value="Cytochrome P450"/>
    <property type="match status" value="1"/>
</dbReference>
<dbReference type="InterPro" id="IPR036396">
    <property type="entry name" value="Cyt_P450_sf"/>
</dbReference>
<dbReference type="GO" id="GO:0020037">
    <property type="term" value="F:heme binding"/>
    <property type="evidence" value="ECO:0007669"/>
    <property type="project" value="InterPro"/>
</dbReference>
<evidence type="ECO:0000256" key="3">
    <source>
        <dbReference type="ARBA" id="ARBA00010617"/>
    </source>
</evidence>
<dbReference type="GO" id="GO:0004497">
    <property type="term" value="F:monooxygenase activity"/>
    <property type="evidence" value="ECO:0007669"/>
    <property type="project" value="UniProtKB-KW"/>
</dbReference>
<comment type="caution">
    <text evidence="11">The sequence shown here is derived from an EMBL/GenBank/DDBJ whole genome shotgun (WGS) entry which is preliminary data.</text>
</comment>
<dbReference type="InterPro" id="IPR017972">
    <property type="entry name" value="Cyt_P450_CS"/>
</dbReference>
<keyword evidence="8 10" id="KW-0503">Monooxygenase</keyword>
<evidence type="ECO:0000313" key="12">
    <source>
        <dbReference type="Proteomes" id="UP000724874"/>
    </source>
</evidence>
<dbReference type="InterPro" id="IPR002401">
    <property type="entry name" value="Cyt_P450_E_grp-I"/>
</dbReference>
<dbReference type="CDD" id="cd11065">
    <property type="entry name" value="CYP64-like"/>
    <property type="match status" value="1"/>
</dbReference>